<feature type="domain" description="DUF6604" evidence="2">
    <location>
        <begin position="11"/>
        <end position="293"/>
    </location>
</feature>
<evidence type="ECO:0000256" key="1">
    <source>
        <dbReference type="SAM" id="MobiDB-lite"/>
    </source>
</evidence>
<dbReference type="Pfam" id="PF20253">
    <property type="entry name" value="DUF6604"/>
    <property type="match status" value="1"/>
</dbReference>
<reference evidence="3" key="1">
    <citation type="journal article" date="2020" name="Phytopathology">
        <title>Genome Sequence Resources of Colletotrichum truncatum, C. plurivorum, C. musicola, and C. sojae: Four Species Pathogenic to Soybean (Glycine max).</title>
        <authorList>
            <person name="Rogerio F."/>
            <person name="Boufleur T.R."/>
            <person name="Ciampi-Guillardi M."/>
            <person name="Sukno S.A."/>
            <person name="Thon M.R."/>
            <person name="Massola Junior N.S."/>
            <person name="Baroncelli R."/>
        </authorList>
    </citation>
    <scope>NUCLEOTIDE SEQUENCE</scope>
    <source>
        <strain evidence="3">LFN00145</strain>
    </source>
</reference>
<feature type="region of interest" description="Disordered" evidence="1">
    <location>
        <begin position="42"/>
        <end position="103"/>
    </location>
</feature>
<dbReference type="EMBL" id="WIGO01000169">
    <property type="protein sequence ID" value="KAF6825662.1"/>
    <property type="molecule type" value="Genomic_DNA"/>
</dbReference>
<proteinExistence type="predicted"/>
<organism evidence="3 4">
    <name type="scientific">Colletotrichum plurivorum</name>
    <dbReference type="NCBI Taxonomy" id="2175906"/>
    <lineage>
        <taxon>Eukaryota</taxon>
        <taxon>Fungi</taxon>
        <taxon>Dikarya</taxon>
        <taxon>Ascomycota</taxon>
        <taxon>Pezizomycotina</taxon>
        <taxon>Sordariomycetes</taxon>
        <taxon>Hypocreomycetidae</taxon>
        <taxon>Glomerellales</taxon>
        <taxon>Glomerellaceae</taxon>
        <taxon>Colletotrichum</taxon>
        <taxon>Colletotrichum orchidearum species complex</taxon>
    </lineage>
</organism>
<sequence>MLPEALVTTYQQYKRDTNFVASWLATTAKSCGYPSDLLSEARDKELAVTPTPPATSGPDESEEPASATTDSREQSDKPKTAGKNKKKKKKAAPPTGDATSSAPKKYTVAIKEFIPLAQFVSNSKQKIASVPDSFVSALNRSIGLRSSFGAQLSQHGVKPSKAADMRHNNFLGVLRPRMTADGARASNETPDSLSNRFSALNLFEASQKFLDAPDAKPAKLDKDIIYEAETAASGEDAIFFFQLLWRDLFDIRMRIRAIWRRHMGDQLKFDLASAAVATNTALDLARHLIDDALPDFEGPEGGIYSGMKQ</sequence>
<dbReference type="Proteomes" id="UP000654918">
    <property type="component" value="Unassembled WGS sequence"/>
</dbReference>
<evidence type="ECO:0000313" key="4">
    <source>
        <dbReference type="Proteomes" id="UP000654918"/>
    </source>
</evidence>
<evidence type="ECO:0000259" key="2">
    <source>
        <dbReference type="Pfam" id="PF20253"/>
    </source>
</evidence>
<feature type="compositionally biased region" description="Basic and acidic residues" evidence="1">
    <location>
        <begin position="70"/>
        <end position="79"/>
    </location>
</feature>
<protein>
    <recommendedName>
        <fullName evidence="2">DUF6604 domain-containing protein</fullName>
    </recommendedName>
</protein>
<dbReference type="PANTHER" id="PTHR38795">
    <property type="entry name" value="DUF6604 DOMAIN-CONTAINING PROTEIN"/>
    <property type="match status" value="1"/>
</dbReference>
<evidence type="ECO:0000313" key="3">
    <source>
        <dbReference type="EMBL" id="KAF6825662.1"/>
    </source>
</evidence>
<accession>A0A8H6N9T4</accession>
<feature type="compositionally biased region" description="Basic residues" evidence="1">
    <location>
        <begin position="80"/>
        <end position="91"/>
    </location>
</feature>
<name>A0A8H6N9T4_9PEZI</name>
<keyword evidence="4" id="KW-1185">Reference proteome</keyword>
<comment type="caution">
    <text evidence="3">The sequence shown here is derived from an EMBL/GenBank/DDBJ whole genome shotgun (WGS) entry which is preliminary data.</text>
</comment>
<gene>
    <name evidence="3" type="ORF">CPLU01_10162</name>
</gene>
<dbReference type="InterPro" id="IPR046539">
    <property type="entry name" value="DUF6604"/>
</dbReference>
<dbReference type="PANTHER" id="PTHR38795:SF1">
    <property type="entry name" value="DUF6604 DOMAIN-CONTAINING PROTEIN"/>
    <property type="match status" value="1"/>
</dbReference>
<dbReference type="AlphaFoldDB" id="A0A8H6N9T4"/>